<dbReference type="SUPFAM" id="SSF53850">
    <property type="entry name" value="Periplasmic binding protein-like II"/>
    <property type="match status" value="1"/>
</dbReference>
<proteinExistence type="predicted"/>
<name>A0A1H3LPB9_9RHOB</name>
<dbReference type="STRING" id="576131.SAMN05444486_10352"/>
<dbReference type="EMBL" id="FNPR01000003">
    <property type="protein sequence ID" value="SDY65844.1"/>
    <property type="molecule type" value="Genomic_DNA"/>
</dbReference>
<evidence type="ECO:0000313" key="1">
    <source>
        <dbReference type="EMBL" id="SDY65844.1"/>
    </source>
</evidence>
<dbReference type="NCBIfam" id="TIGR02122">
    <property type="entry name" value="TRAP_TAXI"/>
    <property type="match status" value="1"/>
</dbReference>
<reference evidence="1 2" key="1">
    <citation type="submission" date="2016-10" db="EMBL/GenBank/DDBJ databases">
        <authorList>
            <person name="de Groot N.N."/>
        </authorList>
    </citation>
    <scope>NUCLEOTIDE SEQUENCE [LARGE SCALE GENOMIC DNA]</scope>
    <source>
        <strain evidence="1 2">DSM 24677</strain>
    </source>
</reference>
<dbReference type="AlphaFoldDB" id="A0A1H3LPB9"/>
<dbReference type="PANTHER" id="PTHR42941">
    <property type="entry name" value="SLL1037 PROTEIN"/>
    <property type="match status" value="1"/>
</dbReference>
<dbReference type="InterPro" id="IPR011852">
    <property type="entry name" value="TRAP_TAXI"/>
</dbReference>
<keyword evidence="2" id="KW-1185">Reference proteome</keyword>
<evidence type="ECO:0000313" key="2">
    <source>
        <dbReference type="Proteomes" id="UP000199026"/>
    </source>
</evidence>
<dbReference type="Pfam" id="PF16868">
    <property type="entry name" value="NMT1_3"/>
    <property type="match status" value="1"/>
</dbReference>
<dbReference type="RefSeq" id="WP_089891820.1">
    <property type="nucleotide sequence ID" value="NZ_CALJFH010000019.1"/>
</dbReference>
<dbReference type="OrthoDB" id="9776669at2"/>
<dbReference type="Gene3D" id="3.40.190.10">
    <property type="entry name" value="Periplasmic binding protein-like II"/>
    <property type="match status" value="2"/>
</dbReference>
<evidence type="ECO:0008006" key="3">
    <source>
        <dbReference type="Google" id="ProtNLM"/>
    </source>
</evidence>
<accession>A0A1H3LPB9</accession>
<dbReference type="PANTHER" id="PTHR42941:SF1">
    <property type="entry name" value="SLL1037 PROTEIN"/>
    <property type="match status" value="1"/>
</dbReference>
<protein>
    <recommendedName>
        <fullName evidence="3">TRAP transporter solute receptor, TAXI family</fullName>
    </recommendedName>
</protein>
<organism evidence="1 2">
    <name type="scientific">Lentibacter algarum</name>
    <dbReference type="NCBI Taxonomy" id="576131"/>
    <lineage>
        <taxon>Bacteria</taxon>
        <taxon>Pseudomonadati</taxon>
        <taxon>Pseudomonadota</taxon>
        <taxon>Alphaproteobacteria</taxon>
        <taxon>Rhodobacterales</taxon>
        <taxon>Roseobacteraceae</taxon>
        <taxon>Lentibacter</taxon>
    </lineage>
</organism>
<dbReference type="Proteomes" id="UP000199026">
    <property type="component" value="Unassembled WGS sequence"/>
</dbReference>
<gene>
    <name evidence="1" type="ORF">SAMN05444486_10352</name>
</gene>
<sequence>MKHILTKGLRFVAVGAVAGGLIASAAVAEIYKVTSIAPGMSPFVVNTAISKVVNTKVDGVEFQVRATGAATKHMVDAAMGKVDFLFGSPTINWLMANNFGPYKEMAAAPELEKGVGMIFSYQIGPYHYVTRADSGIMTLDDMRGKKVFAGPPGGAAKGVVLRNVADATGLKAEDMDVVEFGFDAAIQAFQDDKIDVIVLPTNSPSPAIQQFALTKKIRLLDVPVEKLKINAATGGTVNEIAAGVYGDNQVNEGAVRTHGAIVNFSAGMHVDEEVVYQVTKAIWENLADIHEAAAWMPSTITKEEGLGLIASRLHPGAERYYREAGWVIPEPVTFGN</sequence>
<dbReference type="GeneID" id="78125010"/>